<dbReference type="Gene3D" id="3.10.350.10">
    <property type="entry name" value="LysM domain"/>
    <property type="match status" value="3"/>
</dbReference>
<dbReference type="InterPro" id="IPR036779">
    <property type="entry name" value="LysM_dom_sf"/>
</dbReference>
<feature type="region of interest" description="Disordered" evidence="2">
    <location>
        <begin position="321"/>
        <end position="348"/>
    </location>
</feature>
<gene>
    <name evidence="5" type="ORF">AVDCRST_MAG77-2390</name>
</gene>
<protein>
    <submittedName>
        <fullName evidence="5">CBM50</fullName>
        <ecNumber evidence="5">3.5.1.28</ecNumber>
    </submittedName>
</protein>
<feature type="domain" description="LysM" evidence="4">
    <location>
        <begin position="354"/>
        <end position="398"/>
    </location>
</feature>
<evidence type="ECO:0000259" key="4">
    <source>
        <dbReference type="PROSITE" id="PS51782"/>
    </source>
</evidence>
<name>A0A6J4IK19_9CHLR</name>
<dbReference type="Gene3D" id="3.40.630.40">
    <property type="entry name" value="Zn-dependent exopeptidases"/>
    <property type="match status" value="1"/>
</dbReference>
<dbReference type="SMART" id="SM00257">
    <property type="entry name" value="LysM"/>
    <property type="match status" value="3"/>
</dbReference>
<feature type="domain" description="LysM" evidence="4">
    <location>
        <begin position="237"/>
        <end position="281"/>
    </location>
</feature>
<dbReference type="PROSITE" id="PS51782">
    <property type="entry name" value="LYSM"/>
    <property type="match status" value="3"/>
</dbReference>
<dbReference type="CDD" id="cd02696">
    <property type="entry name" value="MurNAc-LAA"/>
    <property type="match status" value="1"/>
</dbReference>
<evidence type="ECO:0000256" key="1">
    <source>
        <dbReference type="ARBA" id="ARBA00022801"/>
    </source>
</evidence>
<dbReference type="SUPFAM" id="SSF53187">
    <property type="entry name" value="Zn-dependent exopeptidases"/>
    <property type="match status" value="1"/>
</dbReference>
<proteinExistence type="predicted"/>
<sequence length="452" mass="45154">MSAARGLAALGCAAALLATTGWGAALPAAAQGMRVVIDPGHGGSDPGAVSTLLAQPEKAVALRLGLLVGAALERRGVGVVYTRSDDRDVALEQRASLPARAGAQALLSLHLNAAPNAGASGAEAWYGEAAGGQELAGAVLGALAGPLREAGSPVRGLRAGPNLAVLRGSAPAALLELGYISNADDARLLGQDRYLVAAAEATAEGVARFARTRPAAAAARATVSSGPSRTLPLAWPQVYFAQAGDTLAAVAARAGVPLDQLRALNAAVAAGALQVGQPVQVRGSGADGAERGAQQPGHAPQPAAPVLVASYRTRASLAPAAPAAPKAPAGTVASRASGPNNAPSVAPLAKPTADAHVMRPGETLGEVAQRYGVGAADLAQWNGVADPHWVQAGKRLRLAPPPPPPGAAYAVRTGDTLSALAREWGVTAEAIRRRNGLTEDRPLLAGVTITRP</sequence>
<accession>A0A6J4IK19</accession>
<dbReference type="Pfam" id="PF01476">
    <property type="entry name" value="LysM"/>
    <property type="match status" value="3"/>
</dbReference>
<dbReference type="InterPro" id="IPR002508">
    <property type="entry name" value="MurNAc-LAA_cat"/>
</dbReference>
<dbReference type="InterPro" id="IPR050695">
    <property type="entry name" value="N-acetylmuramoyl_amidase_3"/>
</dbReference>
<feature type="region of interest" description="Disordered" evidence="2">
    <location>
        <begin position="281"/>
        <end position="302"/>
    </location>
</feature>
<dbReference type="GO" id="GO:0009253">
    <property type="term" value="P:peptidoglycan catabolic process"/>
    <property type="evidence" value="ECO:0007669"/>
    <property type="project" value="InterPro"/>
</dbReference>
<feature type="signal peptide" evidence="3">
    <location>
        <begin position="1"/>
        <end position="24"/>
    </location>
</feature>
<dbReference type="CDD" id="cd00118">
    <property type="entry name" value="LysM"/>
    <property type="match status" value="3"/>
</dbReference>
<feature type="compositionally biased region" description="Low complexity" evidence="2">
    <location>
        <begin position="292"/>
        <end position="302"/>
    </location>
</feature>
<dbReference type="EMBL" id="CADCTC010000137">
    <property type="protein sequence ID" value="CAA9254980.1"/>
    <property type="molecule type" value="Genomic_DNA"/>
</dbReference>
<evidence type="ECO:0000313" key="5">
    <source>
        <dbReference type="EMBL" id="CAA9254980.1"/>
    </source>
</evidence>
<feature type="domain" description="LysM" evidence="4">
    <location>
        <begin position="407"/>
        <end position="451"/>
    </location>
</feature>
<keyword evidence="3" id="KW-0732">Signal</keyword>
<feature type="chain" id="PRO_5026770206" evidence="3">
    <location>
        <begin position="25"/>
        <end position="452"/>
    </location>
</feature>
<dbReference type="PANTHER" id="PTHR30404:SF0">
    <property type="entry name" value="N-ACETYLMURAMOYL-L-ALANINE AMIDASE AMIC"/>
    <property type="match status" value="1"/>
</dbReference>
<dbReference type="PANTHER" id="PTHR30404">
    <property type="entry name" value="N-ACETYLMURAMOYL-L-ALANINE AMIDASE"/>
    <property type="match status" value="1"/>
</dbReference>
<organism evidence="5">
    <name type="scientific">uncultured Chloroflexota bacterium</name>
    <dbReference type="NCBI Taxonomy" id="166587"/>
    <lineage>
        <taxon>Bacteria</taxon>
        <taxon>Bacillati</taxon>
        <taxon>Chloroflexota</taxon>
        <taxon>environmental samples</taxon>
    </lineage>
</organism>
<dbReference type="EC" id="3.5.1.28" evidence="5"/>
<dbReference type="GO" id="GO:0030288">
    <property type="term" value="C:outer membrane-bounded periplasmic space"/>
    <property type="evidence" value="ECO:0007669"/>
    <property type="project" value="TreeGrafter"/>
</dbReference>
<keyword evidence="1 5" id="KW-0378">Hydrolase</keyword>
<dbReference type="InterPro" id="IPR018392">
    <property type="entry name" value="LysM"/>
</dbReference>
<evidence type="ECO:0000256" key="3">
    <source>
        <dbReference type="SAM" id="SignalP"/>
    </source>
</evidence>
<dbReference type="SMART" id="SM00646">
    <property type="entry name" value="Ami_3"/>
    <property type="match status" value="1"/>
</dbReference>
<dbReference type="Pfam" id="PF01520">
    <property type="entry name" value="Amidase_3"/>
    <property type="match status" value="1"/>
</dbReference>
<dbReference type="SUPFAM" id="SSF54106">
    <property type="entry name" value="LysM domain"/>
    <property type="match status" value="3"/>
</dbReference>
<dbReference type="GO" id="GO:0008745">
    <property type="term" value="F:N-acetylmuramoyl-L-alanine amidase activity"/>
    <property type="evidence" value="ECO:0007669"/>
    <property type="project" value="UniProtKB-EC"/>
</dbReference>
<evidence type="ECO:0000256" key="2">
    <source>
        <dbReference type="SAM" id="MobiDB-lite"/>
    </source>
</evidence>
<reference evidence="5" key="1">
    <citation type="submission" date="2020-02" db="EMBL/GenBank/DDBJ databases">
        <authorList>
            <person name="Meier V. D."/>
        </authorList>
    </citation>
    <scope>NUCLEOTIDE SEQUENCE</scope>
    <source>
        <strain evidence="5">AVDCRST_MAG77</strain>
    </source>
</reference>
<dbReference type="AlphaFoldDB" id="A0A6J4IK19"/>